<dbReference type="PANTHER" id="PTHR43377">
    <property type="entry name" value="BILIVERDIN REDUCTASE A"/>
    <property type="match status" value="1"/>
</dbReference>
<sequence>MGESTKVAGPVKVVVIGAGNRGSIYAGYAKLSPEKMQVVGVVDRNELKRARMMRQYDIPPEHTFSSVEEFAEFPKYADAVVISTLDLTHKEIAVEMAKKKYHILLEKPMAVSLEDCKDISKAVEENGVILAVCHVMRYTPNYSEVMKVINSGKLGEVISVQHLEAVGNTHFSHSFVRGNWGVEKNSSFSLMTKSIHDVDLINMFMGGAKCTKVSSFGHLTHFKKAKKPKEAGDAMRCMDCEYEPKCAYSAKKIYLEPAKQGSKSWPLDALVHDINVETITKALEEGPYGRCVYECDNDVCDNQVVIFDFEGEKTASFSMIAFTEDLCIRKTKIYGSRGELISDGENLITVFDFETREKTVIHPFDLEEYKAFSDMFGHEGGDYGIISNFIDSIIHNNPKLNRSGAHESLLSHVYTFAAEMSRLENRTIFPQDLL</sequence>
<feature type="domain" description="Gfo/Idh/MocA-like oxidoreductase C-terminal" evidence="2">
    <location>
        <begin position="147"/>
        <end position="398"/>
    </location>
</feature>
<dbReference type="InterPro" id="IPR000683">
    <property type="entry name" value="Gfo/Idh/MocA-like_OxRdtase_N"/>
</dbReference>
<gene>
    <name evidence="3" type="ORF">BB560_002594</name>
</gene>
<evidence type="ECO:0000313" key="4">
    <source>
        <dbReference type="Proteomes" id="UP000245609"/>
    </source>
</evidence>
<organism evidence="3 4">
    <name type="scientific">Smittium megazygosporum</name>
    <dbReference type="NCBI Taxonomy" id="133381"/>
    <lineage>
        <taxon>Eukaryota</taxon>
        <taxon>Fungi</taxon>
        <taxon>Fungi incertae sedis</taxon>
        <taxon>Zoopagomycota</taxon>
        <taxon>Kickxellomycotina</taxon>
        <taxon>Harpellomycetes</taxon>
        <taxon>Harpellales</taxon>
        <taxon>Legeriomycetaceae</taxon>
        <taxon>Smittium</taxon>
    </lineage>
</organism>
<dbReference type="STRING" id="133381.A0A2T9ZEC8"/>
<name>A0A2T9ZEC8_9FUNG</name>
<evidence type="ECO:0000313" key="3">
    <source>
        <dbReference type="EMBL" id="PVV02939.1"/>
    </source>
</evidence>
<dbReference type="SUPFAM" id="SSF51735">
    <property type="entry name" value="NAD(P)-binding Rossmann-fold domains"/>
    <property type="match status" value="1"/>
</dbReference>
<dbReference type="OrthoDB" id="2129491at2759"/>
<dbReference type="Pfam" id="PF01408">
    <property type="entry name" value="GFO_IDH_MocA"/>
    <property type="match status" value="1"/>
</dbReference>
<dbReference type="InterPro" id="IPR051450">
    <property type="entry name" value="Gfo/Idh/MocA_Oxidoreductases"/>
</dbReference>
<keyword evidence="4" id="KW-1185">Reference proteome</keyword>
<dbReference type="PANTHER" id="PTHR43377:SF2">
    <property type="entry name" value="BINDING ROSSMANN FOLD OXIDOREDUCTASE, PUTATIVE (AFU_ORTHOLOGUE AFUA_4G00560)-RELATED"/>
    <property type="match status" value="1"/>
</dbReference>
<dbReference type="GO" id="GO:0000166">
    <property type="term" value="F:nucleotide binding"/>
    <property type="evidence" value="ECO:0007669"/>
    <property type="project" value="InterPro"/>
</dbReference>
<dbReference type="AlphaFoldDB" id="A0A2T9ZEC8"/>
<dbReference type="Gene3D" id="3.30.360.10">
    <property type="entry name" value="Dihydrodipicolinate Reductase, domain 2"/>
    <property type="match status" value="1"/>
</dbReference>
<dbReference type="Gene3D" id="3.40.50.720">
    <property type="entry name" value="NAD(P)-binding Rossmann-like Domain"/>
    <property type="match status" value="1"/>
</dbReference>
<accession>A0A2T9ZEC8</accession>
<dbReference type="InterPro" id="IPR004104">
    <property type="entry name" value="Gfo/Idh/MocA-like_OxRdtase_C"/>
</dbReference>
<evidence type="ECO:0000259" key="2">
    <source>
        <dbReference type="Pfam" id="PF02894"/>
    </source>
</evidence>
<protein>
    <recommendedName>
        <fullName evidence="5">Gfo/Idh/MocA-like oxidoreductase N-terminal domain-containing protein</fullName>
    </recommendedName>
</protein>
<dbReference type="SUPFAM" id="SSF55347">
    <property type="entry name" value="Glyceraldehyde-3-phosphate dehydrogenase-like, C-terminal domain"/>
    <property type="match status" value="1"/>
</dbReference>
<feature type="domain" description="Gfo/Idh/MocA-like oxidoreductase N-terminal" evidence="1">
    <location>
        <begin position="11"/>
        <end position="133"/>
    </location>
</feature>
<proteinExistence type="predicted"/>
<dbReference type="Proteomes" id="UP000245609">
    <property type="component" value="Unassembled WGS sequence"/>
</dbReference>
<comment type="caution">
    <text evidence="3">The sequence shown here is derived from an EMBL/GenBank/DDBJ whole genome shotgun (WGS) entry which is preliminary data.</text>
</comment>
<reference evidence="3 4" key="1">
    <citation type="journal article" date="2018" name="MBio">
        <title>Comparative Genomics Reveals the Core Gene Toolbox for the Fungus-Insect Symbiosis.</title>
        <authorList>
            <person name="Wang Y."/>
            <person name="Stata M."/>
            <person name="Wang W."/>
            <person name="Stajich J.E."/>
            <person name="White M.M."/>
            <person name="Moncalvo J.M."/>
        </authorList>
    </citation>
    <scope>NUCLEOTIDE SEQUENCE [LARGE SCALE GENOMIC DNA]</scope>
    <source>
        <strain evidence="3 4">SC-DP-2</strain>
    </source>
</reference>
<dbReference type="EMBL" id="MBFS01000297">
    <property type="protein sequence ID" value="PVV02939.1"/>
    <property type="molecule type" value="Genomic_DNA"/>
</dbReference>
<evidence type="ECO:0000259" key="1">
    <source>
        <dbReference type="Pfam" id="PF01408"/>
    </source>
</evidence>
<dbReference type="InterPro" id="IPR036291">
    <property type="entry name" value="NAD(P)-bd_dom_sf"/>
</dbReference>
<evidence type="ECO:0008006" key="5">
    <source>
        <dbReference type="Google" id="ProtNLM"/>
    </source>
</evidence>
<dbReference type="Pfam" id="PF02894">
    <property type="entry name" value="GFO_IDH_MocA_C"/>
    <property type="match status" value="1"/>
</dbReference>